<proteinExistence type="predicted"/>
<dbReference type="InterPro" id="IPR019819">
    <property type="entry name" value="Carboxylesterase_B_CS"/>
</dbReference>
<keyword evidence="1" id="KW-0325">Glycoprotein</keyword>
<sequence>MTELAADQQTVKSELIDDKKSVDKLEIEDEERKKMLESEKDKDNSKDENDKEKEKSATGKQTRAAGGEIEKKKKALEEAAATGGAGHRPIGGIKIPGFLRSTRRDKTKSGEEGEERADLLLETPNSEKVNSPTSPEEKVEGSSSTSFPFLNKLPLQNLKFSVPVPFRKRKSPSQDQPEGGSEQPQPTEGTEETTRKPKLINAIKLPLASLVPRKLKSKDGDVESAGQAGLASMETLDDSNGDVTKHKDVEDGMENIRLDSVEIDPEKAALEDESESKWAKKDWQKWWDIAKDHKLTVCGILVFLILLLILIIAVISGPGVPTHAPIREGKYITALTSCGPVEGLVEGEEFVFRGIPYARPPVNGLRFQPPQPMQIYDCWNGTYLAHNATPSCWQVFANNSMDGAEDCLTLDIWTPFVRYDNQIPVLFLLGSDSLNGGWPSKLTVPSGLSKMKEMVIVRPRFRLSTLGFLAAQPLSSTVYPRSSGNYGLADVIQALDWVRLNVRNFGGDPNQVTILGYRAGATLGTLLTTIRRPERLFARIWLSTGTTVFPNNSLVESENQVGGYLESVGCGTGDYEAQSTCLRKADVEDLLDNIPDAWKPAAEPSLPKGSAPGHQWLVNDGNHLRQHPSLSWESMKNLTIQVVLGTTIHSEVSPEWYKPRANWTAARIREEVEKSQIGIEGHTDKVLQIYNATLVGLAAIMSDISTLCPMYAMYKQIPNSRFYIVTQPSDDAIQSGLAYAGSDVEVFVGTYPYRTSPSQRRYITAMRNAFYRFTLNGKAPEYRMNIIGQDLQTHKLDPQDLEPLDLSARTRLDEKRYEIEGGPLKV</sequence>
<keyword evidence="3" id="KW-0472">Membrane</keyword>
<organism evidence="5 6">
    <name type="scientific">Apolygus lucorum</name>
    <name type="common">Small green plant bug</name>
    <name type="synonym">Lygocoris lucorum</name>
    <dbReference type="NCBI Taxonomy" id="248454"/>
    <lineage>
        <taxon>Eukaryota</taxon>
        <taxon>Metazoa</taxon>
        <taxon>Ecdysozoa</taxon>
        <taxon>Arthropoda</taxon>
        <taxon>Hexapoda</taxon>
        <taxon>Insecta</taxon>
        <taxon>Pterygota</taxon>
        <taxon>Neoptera</taxon>
        <taxon>Paraneoptera</taxon>
        <taxon>Hemiptera</taxon>
        <taxon>Heteroptera</taxon>
        <taxon>Panheteroptera</taxon>
        <taxon>Cimicomorpha</taxon>
        <taxon>Miridae</taxon>
        <taxon>Mirini</taxon>
        <taxon>Apolygus</taxon>
    </lineage>
</organism>
<dbReference type="InterPro" id="IPR029058">
    <property type="entry name" value="AB_hydrolase_fold"/>
</dbReference>
<evidence type="ECO:0000256" key="3">
    <source>
        <dbReference type="SAM" id="Phobius"/>
    </source>
</evidence>
<dbReference type="PROSITE" id="PS00941">
    <property type="entry name" value="CARBOXYLESTERASE_B_2"/>
    <property type="match status" value="1"/>
</dbReference>
<keyword evidence="3" id="KW-0812">Transmembrane</keyword>
<feature type="compositionally biased region" description="Basic and acidic residues" evidence="2">
    <location>
        <begin position="102"/>
        <end position="119"/>
    </location>
</feature>
<dbReference type="Gene3D" id="3.40.50.1820">
    <property type="entry name" value="alpha/beta hydrolase"/>
    <property type="match status" value="1"/>
</dbReference>
<accession>A0A6A4J6H9</accession>
<dbReference type="PANTHER" id="PTHR11559">
    <property type="entry name" value="CARBOXYLESTERASE"/>
    <property type="match status" value="1"/>
</dbReference>
<feature type="compositionally biased region" description="Polar residues" evidence="2">
    <location>
        <begin position="123"/>
        <end position="134"/>
    </location>
</feature>
<dbReference type="InterPro" id="IPR002018">
    <property type="entry name" value="CarbesteraseB"/>
</dbReference>
<evidence type="ECO:0000256" key="1">
    <source>
        <dbReference type="ARBA" id="ARBA00023180"/>
    </source>
</evidence>
<dbReference type="Proteomes" id="UP000466442">
    <property type="component" value="Unassembled WGS sequence"/>
</dbReference>
<keyword evidence="3" id="KW-1133">Transmembrane helix</keyword>
<dbReference type="SUPFAM" id="SSF53474">
    <property type="entry name" value="alpha/beta-Hydrolases"/>
    <property type="match status" value="1"/>
</dbReference>
<evidence type="ECO:0000256" key="2">
    <source>
        <dbReference type="SAM" id="MobiDB-lite"/>
    </source>
</evidence>
<comment type="caution">
    <text evidence="5">The sequence shown here is derived from an EMBL/GenBank/DDBJ whole genome shotgun (WGS) entry which is preliminary data.</text>
</comment>
<dbReference type="EMBL" id="WIXP02000015">
    <property type="protein sequence ID" value="KAF6199333.1"/>
    <property type="molecule type" value="Genomic_DNA"/>
</dbReference>
<feature type="region of interest" description="Disordered" evidence="2">
    <location>
        <begin position="217"/>
        <end position="249"/>
    </location>
</feature>
<dbReference type="InterPro" id="IPR050309">
    <property type="entry name" value="Type-B_Carboxylest/Lipase"/>
</dbReference>
<reference evidence="5" key="1">
    <citation type="journal article" date="2021" name="Mol. Ecol. Resour.">
        <title>Apolygus lucorum genome provides insights into omnivorousness and mesophyll feeding.</title>
        <authorList>
            <person name="Liu Y."/>
            <person name="Liu H."/>
            <person name="Wang H."/>
            <person name="Huang T."/>
            <person name="Liu B."/>
            <person name="Yang B."/>
            <person name="Yin L."/>
            <person name="Li B."/>
            <person name="Zhang Y."/>
            <person name="Zhang S."/>
            <person name="Jiang F."/>
            <person name="Zhang X."/>
            <person name="Ren Y."/>
            <person name="Wang B."/>
            <person name="Wang S."/>
            <person name="Lu Y."/>
            <person name="Wu K."/>
            <person name="Fan W."/>
            <person name="Wang G."/>
        </authorList>
    </citation>
    <scope>NUCLEOTIDE SEQUENCE</scope>
    <source>
        <strain evidence="5">12Hb</strain>
    </source>
</reference>
<name>A0A6A4J6H9_APOLU</name>
<gene>
    <name evidence="5" type="ORF">GE061_007359</name>
</gene>
<dbReference type="Pfam" id="PF00135">
    <property type="entry name" value="COesterase"/>
    <property type="match status" value="1"/>
</dbReference>
<protein>
    <recommendedName>
        <fullName evidence="4">Carboxylesterase type B domain-containing protein</fullName>
    </recommendedName>
</protein>
<dbReference type="AlphaFoldDB" id="A0A6A4J6H9"/>
<feature type="compositionally biased region" description="Basic and acidic residues" evidence="2">
    <location>
        <begin position="14"/>
        <end position="57"/>
    </location>
</feature>
<dbReference type="OrthoDB" id="408631at2759"/>
<evidence type="ECO:0000313" key="6">
    <source>
        <dbReference type="Proteomes" id="UP000466442"/>
    </source>
</evidence>
<evidence type="ECO:0000313" key="5">
    <source>
        <dbReference type="EMBL" id="KAF6199333.1"/>
    </source>
</evidence>
<feature type="region of interest" description="Disordered" evidence="2">
    <location>
        <begin position="1"/>
        <end position="199"/>
    </location>
</feature>
<feature type="compositionally biased region" description="Basic and acidic residues" evidence="2">
    <location>
        <begin position="68"/>
        <end position="77"/>
    </location>
</feature>
<keyword evidence="6" id="KW-1185">Reference proteome</keyword>
<evidence type="ECO:0000259" key="4">
    <source>
        <dbReference type="Pfam" id="PF00135"/>
    </source>
</evidence>
<feature type="domain" description="Carboxylesterase type B" evidence="4">
    <location>
        <begin position="336"/>
        <end position="660"/>
    </location>
</feature>
<feature type="transmembrane region" description="Helical" evidence="3">
    <location>
        <begin position="295"/>
        <end position="315"/>
    </location>
</feature>